<dbReference type="GO" id="GO:0030313">
    <property type="term" value="C:cell envelope"/>
    <property type="evidence" value="ECO:0007669"/>
    <property type="project" value="UniProtKB-SubCell"/>
</dbReference>
<gene>
    <name evidence="7" type="ORF">SAMN02745729_10320</name>
</gene>
<evidence type="ECO:0000256" key="1">
    <source>
        <dbReference type="ARBA" id="ARBA00004196"/>
    </source>
</evidence>
<organism evidence="7 8">
    <name type="scientific">Marinobacterium iners DSM 11526</name>
    <dbReference type="NCBI Taxonomy" id="1122198"/>
    <lineage>
        <taxon>Bacteria</taxon>
        <taxon>Pseudomonadati</taxon>
        <taxon>Pseudomonadota</taxon>
        <taxon>Gammaproteobacteria</taxon>
        <taxon>Oceanospirillales</taxon>
        <taxon>Oceanospirillaceae</taxon>
        <taxon>Marinobacterium</taxon>
    </lineage>
</organism>
<dbReference type="Proteomes" id="UP000242469">
    <property type="component" value="Unassembled WGS sequence"/>
</dbReference>
<dbReference type="Gene3D" id="3.40.190.10">
    <property type="entry name" value="Periplasmic binding protein-like II"/>
    <property type="match status" value="3"/>
</dbReference>
<keyword evidence="3 5" id="KW-0732">Signal</keyword>
<name>A0A1H4APG8_9GAMM</name>
<dbReference type="RefSeq" id="WP_091823898.1">
    <property type="nucleotide sequence ID" value="NZ_FNRJ01000003.1"/>
</dbReference>
<keyword evidence="8" id="KW-1185">Reference proteome</keyword>
<dbReference type="STRING" id="1122198.SAMN02745729_10320"/>
<dbReference type="PANTHER" id="PTHR35936">
    <property type="entry name" value="MEMBRANE-BOUND LYTIC MUREIN TRANSGLYCOSYLASE F"/>
    <property type="match status" value="1"/>
</dbReference>
<dbReference type="PROSITE" id="PS01039">
    <property type="entry name" value="SBP_BACTERIAL_3"/>
    <property type="match status" value="1"/>
</dbReference>
<evidence type="ECO:0000256" key="2">
    <source>
        <dbReference type="ARBA" id="ARBA00010333"/>
    </source>
</evidence>
<dbReference type="SMART" id="SM00062">
    <property type="entry name" value="PBPb"/>
    <property type="match status" value="1"/>
</dbReference>
<feature type="chain" id="PRO_5017363035" evidence="5">
    <location>
        <begin position="26"/>
        <end position="312"/>
    </location>
</feature>
<accession>A0A1H4APG8</accession>
<evidence type="ECO:0000256" key="4">
    <source>
        <dbReference type="RuleBase" id="RU003744"/>
    </source>
</evidence>
<dbReference type="SUPFAM" id="SSF53850">
    <property type="entry name" value="Periplasmic binding protein-like II"/>
    <property type="match status" value="1"/>
</dbReference>
<comment type="subcellular location">
    <subcellularLocation>
        <location evidence="1">Cell envelope</location>
    </subcellularLocation>
</comment>
<sequence length="312" mass="35940">MLRNKLLTLLISLMAGLLGNEQAFARLYDDVIDSGYIRIGVYKDFPPYSWEEQGKPTGLDVDIARHIADKLELDLQLHWITPDEGLEDDLRNNVWRGHYLDKDEDNPLARKNVADVMLRVPYDKAYAYKRDSLGYLINEFVVMMAPYHEERWQVAYDSQRLDSVKTVAVFQYEPVGVEVDTVPAFYFTSALNGRLRDKTRHYVNPRAAFEAMEQGEVAAVMAMRSEIDWLLEQGGNPRFRLAENSFPTMGRQMWDVGIAVRETDRQLGYAVEAVLDDMIRGGQMKQIFERYGVRFSAPSFYQVEQAAQTQAQ</sequence>
<reference evidence="8" key="1">
    <citation type="submission" date="2016-10" db="EMBL/GenBank/DDBJ databases">
        <authorList>
            <person name="Varghese N."/>
            <person name="Submissions S."/>
        </authorList>
    </citation>
    <scope>NUCLEOTIDE SEQUENCE [LARGE SCALE GENOMIC DNA]</scope>
    <source>
        <strain evidence="8">DSM 11526</strain>
    </source>
</reference>
<proteinExistence type="inferred from homology"/>
<dbReference type="OrthoDB" id="6192933at2"/>
<evidence type="ECO:0000259" key="6">
    <source>
        <dbReference type="SMART" id="SM00062"/>
    </source>
</evidence>
<evidence type="ECO:0000313" key="7">
    <source>
        <dbReference type="EMBL" id="SEA37806.1"/>
    </source>
</evidence>
<evidence type="ECO:0000256" key="3">
    <source>
        <dbReference type="ARBA" id="ARBA00022729"/>
    </source>
</evidence>
<dbReference type="AlphaFoldDB" id="A0A1H4APG8"/>
<protein>
    <submittedName>
        <fullName evidence="7">ABC-type amino acid transport substrate-binding protein</fullName>
    </submittedName>
</protein>
<dbReference type="InterPro" id="IPR001638">
    <property type="entry name" value="Solute-binding_3/MltF_N"/>
</dbReference>
<feature type="domain" description="Solute-binding protein family 3/N-terminal" evidence="6">
    <location>
        <begin position="36"/>
        <end position="294"/>
    </location>
</feature>
<feature type="signal peptide" evidence="5">
    <location>
        <begin position="1"/>
        <end position="25"/>
    </location>
</feature>
<dbReference type="EMBL" id="FNRJ01000003">
    <property type="protein sequence ID" value="SEA37806.1"/>
    <property type="molecule type" value="Genomic_DNA"/>
</dbReference>
<evidence type="ECO:0000256" key="5">
    <source>
        <dbReference type="SAM" id="SignalP"/>
    </source>
</evidence>
<dbReference type="Pfam" id="PF00497">
    <property type="entry name" value="SBP_bac_3"/>
    <property type="match status" value="1"/>
</dbReference>
<dbReference type="InterPro" id="IPR018313">
    <property type="entry name" value="SBP_3_CS"/>
</dbReference>
<evidence type="ECO:0000313" key="8">
    <source>
        <dbReference type="Proteomes" id="UP000242469"/>
    </source>
</evidence>
<comment type="similarity">
    <text evidence="2 4">Belongs to the bacterial solute-binding protein 3 family.</text>
</comment>